<evidence type="ECO:0000313" key="1">
    <source>
        <dbReference type="EMBL" id="OGG18940.1"/>
    </source>
</evidence>
<dbReference type="STRING" id="1798383.A3D78_05795"/>
<sequence>MTLHKDVFKQHIWEFFCDDLESCLSVSKLKQAGDTRFKGGLNFTACLTILSVIEMCSGYYKGKDTNSDTVADFLTEYFSKYFDSFKD</sequence>
<gene>
    <name evidence="1" type="ORF">A3D78_05795</name>
</gene>
<organism evidence="1 2">
    <name type="scientific">Candidatus Gottesmanbacteria bacterium RIFCSPHIGHO2_02_FULL_39_14</name>
    <dbReference type="NCBI Taxonomy" id="1798383"/>
    <lineage>
        <taxon>Bacteria</taxon>
        <taxon>Candidatus Gottesmaniibacteriota</taxon>
    </lineage>
</organism>
<name>A0A1F6A2Q8_9BACT</name>
<dbReference type="Proteomes" id="UP000176253">
    <property type="component" value="Unassembled WGS sequence"/>
</dbReference>
<evidence type="ECO:0000313" key="2">
    <source>
        <dbReference type="Proteomes" id="UP000176253"/>
    </source>
</evidence>
<accession>A0A1F6A2Q8</accession>
<comment type="caution">
    <text evidence="1">The sequence shown here is derived from an EMBL/GenBank/DDBJ whole genome shotgun (WGS) entry which is preliminary data.</text>
</comment>
<proteinExistence type="predicted"/>
<dbReference type="AlphaFoldDB" id="A0A1F6A2Q8"/>
<reference evidence="1 2" key="1">
    <citation type="journal article" date="2016" name="Nat. Commun.">
        <title>Thousands of microbial genomes shed light on interconnected biogeochemical processes in an aquifer system.</title>
        <authorList>
            <person name="Anantharaman K."/>
            <person name="Brown C.T."/>
            <person name="Hug L.A."/>
            <person name="Sharon I."/>
            <person name="Castelle C.J."/>
            <person name="Probst A.J."/>
            <person name="Thomas B.C."/>
            <person name="Singh A."/>
            <person name="Wilkins M.J."/>
            <person name="Karaoz U."/>
            <person name="Brodie E.L."/>
            <person name="Williams K.H."/>
            <person name="Hubbard S.S."/>
            <person name="Banfield J.F."/>
        </authorList>
    </citation>
    <scope>NUCLEOTIDE SEQUENCE [LARGE SCALE GENOMIC DNA]</scope>
</reference>
<dbReference type="EMBL" id="MFJM01000012">
    <property type="protein sequence ID" value="OGG18940.1"/>
    <property type="molecule type" value="Genomic_DNA"/>
</dbReference>
<protein>
    <submittedName>
        <fullName evidence="1">Uncharacterized protein</fullName>
    </submittedName>
</protein>